<evidence type="ECO:0000256" key="4">
    <source>
        <dbReference type="ARBA" id="ARBA00023163"/>
    </source>
</evidence>
<dbReference type="PANTHER" id="PTHR30055">
    <property type="entry name" value="HTH-TYPE TRANSCRIPTIONAL REGULATOR RUTR"/>
    <property type="match status" value="1"/>
</dbReference>
<reference evidence="7" key="1">
    <citation type="submission" date="2021-04" db="EMBL/GenBank/DDBJ databases">
        <title>The complete genome sequence of Caulobacter sp. S6.</title>
        <authorList>
            <person name="Tang Y."/>
            <person name="Ouyang W."/>
            <person name="Liu Q."/>
            <person name="Huang B."/>
            <person name="Guo Z."/>
            <person name="Lei P."/>
        </authorList>
    </citation>
    <scope>NUCLEOTIDE SEQUENCE</scope>
    <source>
        <strain evidence="7">S6</strain>
    </source>
</reference>
<sequence>MAAVASKLIAQAGLEAVTIRDVAQAAGCSTAIVSHYFHNKRELLLFTYRHSIESATARADHAMGPGADDLKGYIAALLPLDEERRTNWKIWFAFWAKATADHEVAAIQRDCVRRTRGDILKILDSLDRHGGLYEGVDRPALARRILVSIMGLAVQAVYDPQDWTVERQVEYMQAELRPHLKPEPLKVGAA</sequence>
<protein>
    <submittedName>
        <fullName evidence="7">TetR/AcrR family transcriptional regulator</fullName>
    </submittedName>
</protein>
<keyword evidence="2" id="KW-0805">Transcription regulation</keyword>
<keyword evidence="3 5" id="KW-0238">DNA-binding</keyword>
<evidence type="ECO:0000313" key="7">
    <source>
        <dbReference type="EMBL" id="QUD90393.1"/>
    </source>
</evidence>
<dbReference type="InterPro" id="IPR009057">
    <property type="entry name" value="Homeodomain-like_sf"/>
</dbReference>
<name>A0A975IWY8_9CAUL</name>
<feature type="DNA-binding region" description="H-T-H motif" evidence="5">
    <location>
        <begin position="18"/>
        <end position="37"/>
    </location>
</feature>
<evidence type="ECO:0000256" key="2">
    <source>
        <dbReference type="ARBA" id="ARBA00023015"/>
    </source>
</evidence>
<feature type="domain" description="HTH tetR-type" evidence="6">
    <location>
        <begin position="1"/>
        <end position="55"/>
    </location>
</feature>
<dbReference type="PANTHER" id="PTHR30055:SF234">
    <property type="entry name" value="HTH-TYPE TRANSCRIPTIONAL REGULATOR BETI"/>
    <property type="match status" value="1"/>
</dbReference>
<organism evidence="7 8">
    <name type="scientific">Phenylobacterium montanum</name>
    <dbReference type="NCBI Taxonomy" id="2823693"/>
    <lineage>
        <taxon>Bacteria</taxon>
        <taxon>Pseudomonadati</taxon>
        <taxon>Pseudomonadota</taxon>
        <taxon>Alphaproteobacteria</taxon>
        <taxon>Caulobacterales</taxon>
        <taxon>Caulobacteraceae</taxon>
        <taxon>Phenylobacterium</taxon>
    </lineage>
</organism>
<evidence type="ECO:0000256" key="3">
    <source>
        <dbReference type="ARBA" id="ARBA00023125"/>
    </source>
</evidence>
<dbReference type="Gene3D" id="1.10.357.10">
    <property type="entry name" value="Tetracycline Repressor, domain 2"/>
    <property type="match status" value="1"/>
</dbReference>
<dbReference type="AlphaFoldDB" id="A0A975IWY8"/>
<proteinExistence type="predicted"/>
<dbReference type="GO" id="GO:0000976">
    <property type="term" value="F:transcription cis-regulatory region binding"/>
    <property type="evidence" value="ECO:0007669"/>
    <property type="project" value="TreeGrafter"/>
</dbReference>
<dbReference type="GO" id="GO:0003700">
    <property type="term" value="F:DNA-binding transcription factor activity"/>
    <property type="evidence" value="ECO:0007669"/>
    <property type="project" value="TreeGrafter"/>
</dbReference>
<gene>
    <name evidence="7" type="ORF">KCG34_11270</name>
</gene>
<dbReference type="PROSITE" id="PS50977">
    <property type="entry name" value="HTH_TETR_2"/>
    <property type="match status" value="1"/>
</dbReference>
<dbReference type="SUPFAM" id="SSF48498">
    <property type="entry name" value="Tetracyclin repressor-like, C-terminal domain"/>
    <property type="match status" value="1"/>
</dbReference>
<evidence type="ECO:0000313" key="8">
    <source>
        <dbReference type="Proteomes" id="UP000676409"/>
    </source>
</evidence>
<dbReference type="InterPro" id="IPR050109">
    <property type="entry name" value="HTH-type_TetR-like_transc_reg"/>
</dbReference>
<keyword evidence="8" id="KW-1185">Reference proteome</keyword>
<dbReference type="InterPro" id="IPR036271">
    <property type="entry name" value="Tet_transcr_reg_TetR-rel_C_sf"/>
</dbReference>
<dbReference type="SUPFAM" id="SSF46689">
    <property type="entry name" value="Homeodomain-like"/>
    <property type="match status" value="1"/>
</dbReference>
<accession>A0A975IWY8</accession>
<keyword evidence="4" id="KW-0804">Transcription</keyword>
<evidence type="ECO:0000259" key="6">
    <source>
        <dbReference type="PROSITE" id="PS50977"/>
    </source>
</evidence>
<dbReference type="RefSeq" id="WP_211940444.1">
    <property type="nucleotide sequence ID" value="NZ_CP073078.1"/>
</dbReference>
<dbReference type="EMBL" id="CP073078">
    <property type="protein sequence ID" value="QUD90393.1"/>
    <property type="molecule type" value="Genomic_DNA"/>
</dbReference>
<evidence type="ECO:0000256" key="5">
    <source>
        <dbReference type="PROSITE-ProRule" id="PRU00335"/>
    </source>
</evidence>
<dbReference type="InterPro" id="IPR001647">
    <property type="entry name" value="HTH_TetR"/>
</dbReference>
<evidence type="ECO:0000256" key="1">
    <source>
        <dbReference type="ARBA" id="ARBA00022491"/>
    </source>
</evidence>
<keyword evidence="1" id="KW-0678">Repressor</keyword>
<dbReference type="Proteomes" id="UP000676409">
    <property type="component" value="Chromosome"/>
</dbReference>
<dbReference type="KEGG" id="caul:KCG34_11270"/>
<dbReference type="InterPro" id="IPR039538">
    <property type="entry name" value="BetI_C"/>
</dbReference>
<dbReference type="Pfam" id="PF00440">
    <property type="entry name" value="TetR_N"/>
    <property type="match status" value="1"/>
</dbReference>
<dbReference type="Pfam" id="PF13977">
    <property type="entry name" value="TetR_C_6"/>
    <property type="match status" value="1"/>
</dbReference>